<dbReference type="RefSeq" id="WP_204404508.1">
    <property type="nucleotide sequence ID" value="NZ_JAFBEE010000033.1"/>
</dbReference>
<feature type="transmembrane region" description="Helical" evidence="5">
    <location>
        <begin position="377"/>
        <end position="394"/>
    </location>
</feature>
<feature type="transmembrane region" description="Helical" evidence="5">
    <location>
        <begin position="237"/>
        <end position="265"/>
    </location>
</feature>
<comment type="caution">
    <text evidence="6">The sequence shown here is derived from an EMBL/GenBank/DDBJ whole genome shotgun (WGS) entry which is preliminary data.</text>
</comment>
<feature type="transmembrane region" description="Helical" evidence="5">
    <location>
        <begin position="470"/>
        <end position="491"/>
    </location>
</feature>
<keyword evidence="3 5" id="KW-1133">Transmembrane helix</keyword>
<feature type="transmembrane region" description="Helical" evidence="5">
    <location>
        <begin position="440"/>
        <end position="458"/>
    </location>
</feature>
<accession>A0ABS2NTT8</accession>
<organism evidence="6 7">
    <name type="scientific">Alkaliphilus hydrothermalis</name>
    <dbReference type="NCBI Taxonomy" id="1482730"/>
    <lineage>
        <taxon>Bacteria</taxon>
        <taxon>Bacillati</taxon>
        <taxon>Bacillota</taxon>
        <taxon>Clostridia</taxon>
        <taxon>Peptostreptococcales</taxon>
        <taxon>Natronincolaceae</taxon>
        <taxon>Alkaliphilus</taxon>
    </lineage>
</organism>
<dbReference type="PANTHER" id="PTHR31610:SF0">
    <property type="entry name" value="SLC26A_SULP TRANSPORTER DOMAIN-CONTAINING PROTEIN"/>
    <property type="match status" value="1"/>
</dbReference>
<comment type="subcellular location">
    <subcellularLocation>
        <location evidence="1">Membrane</location>
        <topology evidence="1">Multi-pass membrane protein</topology>
    </subcellularLocation>
</comment>
<evidence type="ECO:0000313" key="7">
    <source>
        <dbReference type="Proteomes" id="UP001314796"/>
    </source>
</evidence>
<keyword evidence="2 5" id="KW-0812">Transmembrane</keyword>
<proteinExistence type="predicted"/>
<feature type="transmembrane region" description="Helical" evidence="5">
    <location>
        <begin position="323"/>
        <end position="341"/>
    </location>
</feature>
<feature type="transmembrane region" description="Helical" evidence="5">
    <location>
        <begin position="145"/>
        <end position="164"/>
    </location>
</feature>
<feature type="transmembrane region" description="Helical" evidence="5">
    <location>
        <begin position="78"/>
        <end position="100"/>
    </location>
</feature>
<feature type="transmembrane region" description="Helical" evidence="5">
    <location>
        <begin position="46"/>
        <end position="66"/>
    </location>
</feature>
<feature type="transmembrane region" description="Helical" evidence="5">
    <location>
        <begin position="170"/>
        <end position="187"/>
    </location>
</feature>
<dbReference type="Pfam" id="PF00860">
    <property type="entry name" value="Xan_ur_permease"/>
    <property type="match status" value="1"/>
</dbReference>
<dbReference type="EMBL" id="JAFBEE010000033">
    <property type="protein sequence ID" value="MBM7616368.1"/>
    <property type="molecule type" value="Genomic_DNA"/>
</dbReference>
<sequence>MSKIIYPWFKREDVDGFFALFQNNLANFVLIAVAMISMGYPASIVYGKVIPGAAISVLFGNLYYAHMAGKLAKKENRLDVTALSYGISTPVMFIYLFGVLKPALELTGDPELGWKIGLGACFLGGLVEALGSIVGRWIRKHLPRASMLGALAGVAFAFIGGELFFKTYEMPVIGMVVLAIILIGLVAKKPMPFKMPASLFAIVIGTVLAYTIGKADASQISQGLSNVGFYAPLPTLGFIKGISLLTTEMMGLFAILLPISIYNFIETMNNVEAMAAAGDDYDVQEAQLADGVGTMIGTIFGGVFPTTVYIASIGSKWMKAGRGYSVLNGVVFLLASTFGIIAAMSKIIPVAVIAPILVFVGISMVSQAFSSVENKHYPAVVLAMFPYFANYIMTRFNGKAEEVVSSLSSGIVPLGQGAMFTGLLWGAILVFIIDNEFHKAAYTAVVAAILSATGFMHAPKLGLMLNSDYMVGYLVMGLLFIIFKFMSSTVVDEKEAQSKLQKQKHVVVK</sequence>
<dbReference type="PANTHER" id="PTHR31610">
    <property type="entry name" value="SLR0360 PROTEIN"/>
    <property type="match status" value="1"/>
</dbReference>
<evidence type="ECO:0000256" key="5">
    <source>
        <dbReference type="SAM" id="Phobius"/>
    </source>
</evidence>
<feature type="transmembrane region" description="Helical" evidence="5">
    <location>
        <begin position="414"/>
        <end position="433"/>
    </location>
</feature>
<evidence type="ECO:0000256" key="3">
    <source>
        <dbReference type="ARBA" id="ARBA00022989"/>
    </source>
</evidence>
<evidence type="ECO:0000256" key="1">
    <source>
        <dbReference type="ARBA" id="ARBA00004141"/>
    </source>
</evidence>
<name>A0ABS2NTT8_9FIRM</name>
<feature type="transmembrane region" description="Helical" evidence="5">
    <location>
        <begin position="112"/>
        <end position="133"/>
    </location>
</feature>
<keyword evidence="4 5" id="KW-0472">Membrane</keyword>
<dbReference type="Proteomes" id="UP001314796">
    <property type="component" value="Unassembled WGS sequence"/>
</dbReference>
<dbReference type="InterPro" id="IPR006043">
    <property type="entry name" value="NCS2"/>
</dbReference>
<keyword evidence="7" id="KW-1185">Reference proteome</keyword>
<evidence type="ECO:0000256" key="4">
    <source>
        <dbReference type="ARBA" id="ARBA00023136"/>
    </source>
</evidence>
<gene>
    <name evidence="6" type="ORF">JOC73_002950</name>
</gene>
<evidence type="ECO:0000313" key="6">
    <source>
        <dbReference type="EMBL" id="MBM7616368.1"/>
    </source>
</evidence>
<reference evidence="6 7" key="1">
    <citation type="submission" date="2021-01" db="EMBL/GenBank/DDBJ databases">
        <title>Genomic Encyclopedia of Type Strains, Phase IV (KMG-IV): sequencing the most valuable type-strain genomes for metagenomic binning, comparative biology and taxonomic classification.</title>
        <authorList>
            <person name="Goeker M."/>
        </authorList>
    </citation>
    <scope>NUCLEOTIDE SEQUENCE [LARGE SCALE GENOMIC DNA]</scope>
    <source>
        <strain evidence="6 7">DSM 25890</strain>
    </source>
</reference>
<feature type="transmembrane region" description="Helical" evidence="5">
    <location>
        <begin position="199"/>
        <end position="217"/>
    </location>
</feature>
<feature type="transmembrane region" description="Helical" evidence="5">
    <location>
        <begin position="20"/>
        <end position="40"/>
    </location>
</feature>
<feature type="transmembrane region" description="Helical" evidence="5">
    <location>
        <begin position="347"/>
        <end position="365"/>
    </location>
</feature>
<protein>
    <submittedName>
        <fullName evidence="6">AGZA family xanthine/uracil permease-like MFS transporter</fullName>
    </submittedName>
</protein>
<evidence type="ECO:0000256" key="2">
    <source>
        <dbReference type="ARBA" id="ARBA00022692"/>
    </source>
</evidence>